<dbReference type="RefSeq" id="WP_154406561.1">
    <property type="nucleotide sequence ID" value="NZ_JBGUUA010000107.1"/>
</dbReference>
<dbReference type="EMBL" id="VUNR01000007">
    <property type="protein sequence ID" value="MSU08398.1"/>
    <property type="molecule type" value="Genomic_DNA"/>
</dbReference>
<evidence type="ECO:0000256" key="5">
    <source>
        <dbReference type="ARBA" id="ARBA00023002"/>
    </source>
</evidence>
<dbReference type="GO" id="GO:0016491">
    <property type="term" value="F:oxidoreductase activity"/>
    <property type="evidence" value="ECO:0007669"/>
    <property type="project" value="UniProtKB-KW"/>
</dbReference>
<evidence type="ECO:0000259" key="6">
    <source>
        <dbReference type="Pfam" id="PF00881"/>
    </source>
</evidence>
<keyword evidence="5" id="KW-0560">Oxidoreductase</keyword>
<dbReference type="Gene3D" id="3.40.109.10">
    <property type="entry name" value="NADH Oxidase"/>
    <property type="match status" value="1"/>
</dbReference>
<dbReference type="GeneID" id="96778322"/>
<feature type="domain" description="Nitroreductase" evidence="6">
    <location>
        <begin position="8"/>
        <end position="59"/>
    </location>
</feature>
<dbReference type="Pfam" id="PF00881">
    <property type="entry name" value="Nitroreductase"/>
    <property type="match status" value="2"/>
</dbReference>
<dbReference type="SUPFAM" id="SSF55469">
    <property type="entry name" value="FMN-dependent nitroreductase-like"/>
    <property type="match status" value="1"/>
</dbReference>
<feature type="domain" description="Nitroreductase" evidence="6">
    <location>
        <begin position="71"/>
        <end position="151"/>
    </location>
</feature>
<gene>
    <name evidence="7" type="ORF">FYJ84_05285</name>
</gene>
<dbReference type="AlphaFoldDB" id="A0A6I2UA70"/>
<dbReference type="PANTHER" id="PTHR43673:SF2">
    <property type="entry name" value="NITROREDUCTASE"/>
    <property type="match status" value="1"/>
</dbReference>
<dbReference type="PANTHER" id="PTHR43673">
    <property type="entry name" value="NAD(P)H NITROREDUCTASE YDGI-RELATED"/>
    <property type="match status" value="1"/>
</dbReference>
<comment type="caution">
    <text evidence="7">The sequence shown here is derived from an EMBL/GenBank/DDBJ whole genome shotgun (WGS) entry which is preliminary data.</text>
</comment>
<reference evidence="7 8" key="1">
    <citation type="submission" date="2019-08" db="EMBL/GenBank/DDBJ databases">
        <title>In-depth cultivation of the pig gut microbiome towards novel bacterial diversity and tailored functional studies.</title>
        <authorList>
            <person name="Wylensek D."/>
            <person name="Hitch T.C.A."/>
            <person name="Clavel T."/>
        </authorList>
    </citation>
    <scope>NUCLEOTIDE SEQUENCE [LARGE SCALE GENOMIC DNA]</scope>
    <source>
        <strain evidence="7 8">WCA-693-APC-5D-A</strain>
    </source>
</reference>
<keyword evidence="3" id="KW-0285">Flavoprotein</keyword>
<keyword evidence="8" id="KW-1185">Reference proteome</keyword>
<organism evidence="7 8">
    <name type="scientific">Anaerovibrio slackiae</name>
    <dbReference type="NCBI Taxonomy" id="2652309"/>
    <lineage>
        <taxon>Bacteria</taxon>
        <taxon>Bacillati</taxon>
        <taxon>Bacillota</taxon>
        <taxon>Negativicutes</taxon>
        <taxon>Selenomonadales</taxon>
        <taxon>Selenomonadaceae</taxon>
        <taxon>Anaerovibrio</taxon>
    </lineage>
</organism>
<evidence type="ECO:0000256" key="4">
    <source>
        <dbReference type="ARBA" id="ARBA00022643"/>
    </source>
</evidence>
<evidence type="ECO:0000256" key="1">
    <source>
        <dbReference type="ARBA" id="ARBA00001917"/>
    </source>
</evidence>
<keyword evidence="4" id="KW-0288">FMN</keyword>
<comment type="cofactor">
    <cofactor evidence="1">
        <name>FMN</name>
        <dbReference type="ChEBI" id="CHEBI:58210"/>
    </cofactor>
</comment>
<sequence>MDTLKALATRKSVREFTDEGLTFEDIKTILTAGMSGPTCENKRMWSFIVVRNKETLGKMAVANGLDASPVRRAAIGILVCGDLDRALPEAPDYWVIDASIAAQNMVLAAHDLGIGSVWLGCWPMEDRVQEIKELFRLPENIVPHSILALGYAAEPDLTERNLYEGDRVHFDEW</sequence>
<evidence type="ECO:0000313" key="8">
    <source>
        <dbReference type="Proteomes" id="UP000433181"/>
    </source>
</evidence>
<name>A0A6I2UA70_9FIRM</name>
<accession>A0A6I2UA70</accession>
<dbReference type="InterPro" id="IPR000415">
    <property type="entry name" value="Nitroreductase-like"/>
</dbReference>
<protein>
    <submittedName>
        <fullName evidence="7">Nitroreductase family protein</fullName>
    </submittedName>
</protein>
<evidence type="ECO:0000313" key="7">
    <source>
        <dbReference type="EMBL" id="MSU08398.1"/>
    </source>
</evidence>
<dbReference type="InterPro" id="IPR029479">
    <property type="entry name" value="Nitroreductase"/>
</dbReference>
<evidence type="ECO:0000256" key="3">
    <source>
        <dbReference type="ARBA" id="ARBA00022630"/>
    </source>
</evidence>
<comment type="similarity">
    <text evidence="2">Belongs to the nitroreductase family.</text>
</comment>
<evidence type="ECO:0000256" key="2">
    <source>
        <dbReference type="ARBA" id="ARBA00007118"/>
    </source>
</evidence>
<dbReference type="Proteomes" id="UP000433181">
    <property type="component" value="Unassembled WGS sequence"/>
</dbReference>
<proteinExistence type="inferred from homology"/>